<dbReference type="GO" id="GO:0003676">
    <property type="term" value="F:nucleic acid binding"/>
    <property type="evidence" value="ECO:0007669"/>
    <property type="project" value="InterPro"/>
</dbReference>
<accession>B7K585</accession>
<sequence length="764" mass="87978">MSILLNGFKIELSAPTFTAYVEQMPNNKNIESIREKHQDDCFIYWHEGQLFVIPKTPESKISIGEKTTLQCEENLKLLVARVNHLLPTIVPDYNPVRFQPVQFLAKKTELVKMIIEKQNLTNYSQILENFKIIPKYTLEARLIELRPNEVFISIFLCLGTNWKITASLSNLQAQGVNLRDLYVVRRQCKTGERRLVGKIDSLTHGIINLSESYNNLSQIHEDEIWLEGSKASFSHCLKALLGNKYYSFEREREREEGNLLIGTGQYEALKKIKDYLKKSPLFLTPDLQGNLKEQIEINNDENYTTMTSTSTVEYCFDSARTKKHKIAWYGIRDYGPFSREVFSKKSPNILVFFPDTIQGKVEIFLKSFQEGISIKEGQFEKSSYSGGFAKIFCLTNPKFTLERIAWHENKDQSPAKVYKAYRKTIEQILSKMQEDIDAAIVIILDEHSNLPDSINPYLHSKSLLLTHGIPVQEIRYSNIQKDKKSLQYILQNFSLAMYAKLTGQPWTVDQDQTISDELVIGIGTSELSNSRFETRQRFVGITTVFRGDGNYLLSSLSKECSYDEYPDVLRESTISILQEFKRRNGWQPGDTVRLIFHSARPLKKVNIAKIISECVEEVGKEQIVEFAFLTVSEEHPFIVLDTSQQGYKGKGIYAPERGKIIQIGKYNRLLSTNSPHLIKKETSPIPRPLLIRLHQQSNYRDLTYLSEQVLKFTALSWRSTFPAPKPVSIYYSELIANLLGRLKNIEGWSSIILNTKLRASKWFL</sequence>
<keyword evidence="5" id="KW-1185">Reference proteome</keyword>
<evidence type="ECO:0000313" key="4">
    <source>
        <dbReference type="EMBL" id="ACK67911.1"/>
    </source>
</evidence>
<reference evidence="5" key="1">
    <citation type="journal article" date="2011" name="MBio">
        <title>Novel metabolic attributes of the genus Cyanothece, comprising a group of unicellular nitrogen-fixing Cyanobacteria.</title>
        <authorList>
            <person name="Bandyopadhyay A."/>
            <person name="Elvitigala T."/>
            <person name="Welsh E."/>
            <person name="Stockel J."/>
            <person name="Liberton M."/>
            <person name="Min H."/>
            <person name="Sherman L.A."/>
            <person name="Pakrasi H.B."/>
        </authorList>
    </citation>
    <scope>NUCLEOTIDE SEQUENCE [LARGE SCALE GENOMIC DNA]</scope>
    <source>
        <strain evidence="5">PCC 8801</strain>
    </source>
</reference>
<dbReference type="eggNOG" id="COG1431">
    <property type="taxonomic scope" value="Bacteria"/>
</dbReference>
<gene>
    <name evidence="4" type="ordered locus">PCC8801_3970</name>
</gene>
<organism evidence="4 5">
    <name type="scientific">Rippkaea orientalis (strain PCC 8801 / RF-1)</name>
    <name type="common">Cyanothece sp. (strain PCC 8801)</name>
    <dbReference type="NCBI Taxonomy" id="41431"/>
    <lineage>
        <taxon>Bacteria</taxon>
        <taxon>Bacillati</taxon>
        <taxon>Cyanobacteriota</taxon>
        <taxon>Cyanophyceae</taxon>
        <taxon>Oscillatoriophycideae</taxon>
        <taxon>Chroococcales</taxon>
        <taxon>Aphanothecaceae</taxon>
        <taxon>Rippkaea</taxon>
        <taxon>Rippkaea orientalis</taxon>
    </lineage>
</organism>
<proteinExistence type="inferred from homology"/>
<feature type="domain" description="Piwi" evidence="3">
    <location>
        <begin position="439"/>
        <end position="744"/>
    </location>
</feature>
<evidence type="ECO:0000256" key="1">
    <source>
        <dbReference type="ARBA" id="ARBA00035012"/>
    </source>
</evidence>
<dbReference type="AlphaFoldDB" id="B7K585"/>
<dbReference type="SMART" id="SM00950">
    <property type="entry name" value="Piwi"/>
    <property type="match status" value="1"/>
</dbReference>
<dbReference type="RefSeq" id="WP_012597165.1">
    <property type="nucleotide sequence ID" value="NC_011726.1"/>
</dbReference>
<dbReference type="KEGG" id="cyp:PCC8801_3970"/>
<dbReference type="PROSITE" id="PS50822">
    <property type="entry name" value="PIWI"/>
    <property type="match status" value="1"/>
</dbReference>
<dbReference type="EMBL" id="CP001287">
    <property type="protein sequence ID" value="ACK67911.1"/>
    <property type="molecule type" value="Genomic_DNA"/>
</dbReference>
<dbReference type="Gene3D" id="3.30.420.10">
    <property type="entry name" value="Ribonuclease H-like superfamily/Ribonuclease H"/>
    <property type="match status" value="1"/>
</dbReference>
<dbReference type="STRING" id="41431.PCC8801_3970"/>
<protein>
    <recommendedName>
        <fullName evidence="2">Protein argonaute</fullName>
    </recommendedName>
</protein>
<evidence type="ECO:0000313" key="5">
    <source>
        <dbReference type="Proteomes" id="UP000008204"/>
    </source>
</evidence>
<dbReference type="Proteomes" id="UP000008204">
    <property type="component" value="Chromosome"/>
</dbReference>
<dbReference type="Pfam" id="PF02171">
    <property type="entry name" value="Piwi"/>
    <property type="match status" value="1"/>
</dbReference>
<dbReference type="InterPro" id="IPR012337">
    <property type="entry name" value="RNaseH-like_sf"/>
</dbReference>
<evidence type="ECO:0000259" key="3">
    <source>
        <dbReference type="PROSITE" id="PS50822"/>
    </source>
</evidence>
<dbReference type="InterPro" id="IPR036397">
    <property type="entry name" value="RNaseH_sf"/>
</dbReference>
<dbReference type="Gene3D" id="3.40.50.2300">
    <property type="match status" value="1"/>
</dbReference>
<evidence type="ECO:0000256" key="2">
    <source>
        <dbReference type="ARBA" id="ARBA00035032"/>
    </source>
</evidence>
<dbReference type="SUPFAM" id="SSF53098">
    <property type="entry name" value="Ribonuclease H-like"/>
    <property type="match status" value="1"/>
</dbReference>
<dbReference type="InterPro" id="IPR003165">
    <property type="entry name" value="Piwi"/>
</dbReference>
<comment type="similarity">
    <text evidence="1">Belongs to the argonaute family. Long pAgo subfamily.</text>
</comment>
<dbReference type="HOGENOM" id="CLU_368286_0_0_3"/>
<name>B7K585_RIPO1</name>